<feature type="domain" description="GGDEF" evidence="2">
    <location>
        <begin position="352"/>
        <end position="484"/>
    </location>
</feature>
<keyword evidence="4" id="KW-1185">Reference proteome</keyword>
<dbReference type="Gene3D" id="3.30.70.270">
    <property type="match status" value="1"/>
</dbReference>
<dbReference type="SMART" id="SM00267">
    <property type="entry name" value="GGDEF"/>
    <property type="match status" value="1"/>
</dbReference>
<name>A0A1C3NV31_9ACTN</name>
<dbReference type="InterPro" id="IPR013656">
    <property type="entry name" value="PAS_4"/>
</dbReference>
<proteinExistence type="predicted"/>
<evidence type="ECO:0000313" key="4">
    <source>
        <dbReference type="Proteomes" id="UP000199013"/>
    </source>
</evidence>
<dbReference type="InterPro" id="IPR043128">
    <property type="entry name" value="Rev_trsase/Diguanyl_cyclase"/>
</dbReference>
<evidence type="ECO:0000313" key="3">
    <source>
        <dbReference type="EMBL" id="SBW19286.1"/>
    </source>
</evidence>
<dbReference type="InterPro" id="IPR000014">
    <property type="entry name" value="PAS"/>
</dbReference>
<reference evidence="4" key="1">
    <citation type="submission" date="2016-02" db="EMBL/GenBank/DDBJ databases">
        <authorList>
            <person name="Wibberg D."/>
        </authorList>
    </citation>
    <scope>NUCLEOTIDE SEQUENCE [LARGE SCALE GENOMIC DNA]</scope>
</reference>
<dbReference type="CDD" id="cd00130">
    <property type="entry name" value="PAS"/>
    <property type="match status" value="1"/>
</dbReference>
<evidence type="ECO:0000259" key="1">
    <source>
        <dbReference type="PROSITE" id="PS50112"/>
    </source>
</evidence>
<dbReference type="InterPro" id="IPR035965">
    <property type="entry name" value="PAS-like_dom_sf"/>
</dbReference>
<dbReference type="PANTHER" id="PTHR44757:SF2">
    <property type="entry name" value="BIOFILM ARCHITECTURE MAINTENANCE PROTEIN MBAA"/>
    <property type="match status" value="1"/>
</dbReference>
<dbReference type="Pfam" id="PF00990">
    <property type="entry name" value="GGDEF"/>
    <property type="match status" value="1"/>
</dbReference>
<dbReference type="InterPro" id="IPR052155">
    <property type="entry name" value="Biofilm_reg_signaling"/>
</dbReference>
<dbReference type="InterPro" id="IPR029787">
    <property type="entry name" value="Nucleotide_cyclase"/>
</dbReference>
<dbReference type="PANTHER" id="PTHR44757">
    <property type="entry name" value="DIGUANYLATE CYCLASE DGCP"/>
    <property type="match status" value="1"/>
</dbReference>
<dbReference type="FunFam" id="3.30.70.270:FF:000001">
    <property type="entry name" value="Diguanylate cyclase domain protein"/>
    <property type="match status" value="1"/>
</dbReference>
<dbReference type="SMART" id="SM00091">
    <property type="entry name" value="PAS"/>
    <property type="match status" value="1"/>
</dbReference>
<gene>
    <name evidence="3" type="ORF">FDG2_1178</name>
</gene>
<dbReference type="NCBIfam" id="TIGR00254">
    <property type="entry name" value="GGDEF"/>
    <property type="match status" value="1"/>
</dbReference>
<dbReference type="PROSITE" id="PS50112">
    <property type="entry name" value="PAS"/>
    <property type="match status" value="1"/>
</dbReference>
<dbReference type="Gene3D" id="3.30.450.20">
    <property type="entry name" value="PAS domain"/>
    <property type="match status" value="1"/>
</dbReference>
<protein>
    <submittedName>
        <fullName evidence="3">PAS/PAC sensor-containing diguanylate cyclase</fullName>
    </submittedName>
</protein>
<dbReference type="Proteomes" id="UP000199013">
    <property type="component" value="Unassembled WGS sequence"/>
</dbReference>
<organism evidence="3 4">
    <name type="scientific">Candidatus Protofrankia californiensis</name>
    <dbReference type="NCBI Taxonomy" id="1839754"/>
    <lineage>
        <taxon>Bacteria</taxon>
        <taxon>Bacillati</taxon>
        <taxon>Actinomycetota</taxon>
        <taxon>Actinomycetes</taxon>
        <taxon>Frankiales</taxon>
        <taxon>Frankiaceae</taxon>
        <taxon>Protofrankia</taxon>
    </lineage>
</organism>
<dbReference type="PROSITE" id="PS50887">
    <property type="entry name" value="GGDEF"/>
    <property type="match status" value="1"/>
</dbReference>
<dbReference type="EMBL" id="FLUV01000497">
    <property type="protein sequence ID" value="SBW19286.1"/>
    <property type="molecule type" value="Genomic_DNA"/>
</dbReference>
<dbReference type="NCBIfam" id="TIGR00229">
    <property type="entry name" value="sensory_box"/>
    <property type="match status" value="1"/>
</dbReference>
<sequence>MLAAEPPSLTLPIGPGDPAWQTARGGRAGNSPVMNVDGVWRDYATVPVLREGRPVAIVVMGESLRDSPSQANLATSGTLGFVVGGLSVVDSAGTVMFSWNPDLIGHRLAAPADLANLRVGEARKIDLAGAGDRITIASPVADLLNGGYLVFQQPVPAFYRDIRSGQLTRDSSLLAVVGAALVGLTVLNGRREAAIRREQGRLQALLHNAHDIVIATGADGSVTFVSSAAALLLGLPASSYLGRQLPDIAYPDDAATLAEFLHRAAEAGTAAVRDVRLSTAGSGHRWFDIEAIDLRDRPEVAGILLTCHEIGERRLLQDELRYQAFHDALTGLPNRALFARRLDVLAAERPTPAFAVLFIDLDRFKSVNDTYGHDAGDEVLRIIGARLQGAGTGQDAVCRLGGDEFAVILGDTDSARAHDVADRLLESIRRPISVAGRSVTVDATIGVALAESQDAPPGAVVRNADLAMYRAKEAGRVRQAACVPTAGQP</sequence>
<dbReference type="CDD" id="cd01949">
    <property type="entry name" value="GGDEF"/>
    <property type="match status" value="1"/>
</dbReference>
<dbReference type="SUPFAM" id="SSF55785">
    <property type="entry name" value="PYP-like sensor domain (PAS domain)"/>
    <property type="match status" value="1"/>
</dbReference>
<dbReference type="InterPro" id="IPR000160">
    <property type="entry name" value="GGDEF_dom"/>
</dbReference>
<feature type="domain" description="PAS" evidence="1">
    <location>
        <begin position="198"/>
        <end position="268"/>
    </location>
</feature>
<dbReference type="SUPFAM" id="SSF55073">
    <property type="entry name" value="Nucleotide cyclase"/>
    <property type="match status" value="1"/>
</dbReference>
<evidence type="ECO:0000259" key="2">
    <source>
        <dbReference type="PROSITE" id="PS50887"/>
    </source>
</evidence>
<dbReference type="Pfam" id="PF08448">
    <property type="entry name" value="PAS_4"/>
    <property type="match status" value="1"/>
</dbReference>
<dbReference type="AlphaFoldDB" id="A0A1C3NV31"/>
<accession>A0A1C3NV31</accession>